<feature type="compositionally biased region" description="Basic and acidic residues" evidence="1">
    <location>
        <begin position="28"/>
        <end position="38"/>
    </location>
</feature>
<feature type="region of interest" description="Disordered" evidence="1">
    <location>
        <begin position="28"/>
        <end position="48"/>
    </location>
</feature>
<sequence length="279" mass="31875">MPKKTGKPPACTDFYHCVLDATDNRQMEKHTQEYHKPEPISATNNNPALPPVQLFRDPNQGMYFVCLHPDCDHTSITRDNARRHYKSCRLVLDGSEPITTITAVTTQQRRSTLSKQQQRHRKSLVLSHRRYLVSRHTRRHPPSSRSIAPRHSSAESDSDDASPSLRNITPALDDPITAQLLGTMSKLTNAVAGLSEQLAKRASKVHELSEHTDWLKEEVDYIRNHRASLEMHTGSLQKEMRRVVRYMEDLVEDNRDVRGRLKGVRPDLGRVGFSGRGYR</sequence>
<dbReference type="EMBL" id="KV442036">
    <property type="protein sequence ID" value="OAQ30211.1"/>
    <property type="molecule type" value="Genomic_DNA"/>
</dbReference>
<proteinExistence type="predicted"/>
<dbReference type="Gene3D" id="1.20.1480.30">
    <property type="entry name" value="Designed four-helix bundle protein"/>
    <property type="match status" value="1"/>
</dbReference>
<feature type="compositionally biased region" description="Polar residues" evidence="1">
    <location>
        <begin position="105"/>
        <end position="116"/>
    </location>
</feature>
<dbReference type="Proteomes" id="UP000078512">
    <property type="component" value="Unassembled WGS sequence"/>
</dbReference>
<gene>
    <name evidence="2" type="ORF">K457DRAFT_137300</name>
</gene>
<keyword evidence="3" id="KW-1185">Reference proteome</keyword>
<organism evidence="2 3">
    <name type="scientific">Linnemannia elongata AG-77</name>
    <dbReference type="NCBI Taxonomy" id="1314771"/>
    <lineage>
        <taxon>Eukaryota</taxon>
        <taxon>Fungi</taxon>
        <taxon>Fungi incertae sedis</taxon>
        <taxon>Mucoromycota</taxon>
        <taxon>Mortierellomycotina</taxon>
        <taxon>Mortierellomycetes</taxon>
        <taxon>Mortierellales</taxon>
        <taxon>Mortierellaceae</taxon>
        <taxon>Linnemannia</taxon>
    </lineage>
</organism>
<evidence type="ECO:0000313" key="3">
    <source>
        <dbReference type="Proteomes" id="UP000078512"/>
    </source>
</evidence>
<evidence type="ECO:0000256" key="1">
    <source>
        <dbReference type="SAM" id="MobiDB-lite"/>
    </source>
</evidence>
<name>A0A197K0J2_9FUNG</name>
<protein>
    <submittedName>
        <fullName evidence="2">Uncharacterized protein</fullName>
    </submittedName>
</protein>
<accession>A0A197K0J2</accession>
<feature type="compositionally biased region" description="Basic residues" evidence="1">
    <location>
        <begin position="117"/>
        <end position="142"/>
    </location>
</feature>
<dbReference type="AlphaFoldDB" id="A0A197K0J2"/>
<reference evidence="2 3" key="1">
    <citation type="submission" date="2016-05" db="EMBL/GenBank/DDBJ databases">
        <title>Genome sequencing reveals origins of a unique bacterial endosymbiosis in the earliest lineages of terrestrial Fungi.</title>
        <authorList>
            <consortium name="DOE Joint Genome Institute"/>
            <person name="Uehling J."/>
            <person name="Gryganskyi A."/>
            <person name="Hameed K."/>
            <person name="Tschaplinski T."/>
            <person name="Misztal P."/>
            <person name="Wu S."/>
            <person name="Desiro A."/>
            <person name="Vande Pol N."/>
            <person name="Du Z.-Y."/>
            <person name="Zienkiewicz A."/>
            <person name="Zienkiewicz K."/>
            <person name="Morin E."/>
            <person name="Tisserant E."/>
            <person name="Splivallo R."/>
            <person name="Hainaut M."/>
            <person name="Henrissat B."/>
            <person name="Ohm R."/>
            <person name="Kuo A."/>
            <person name="Yan J."/>
            <person name="Lipzen A."/>
            <person name="Nolan M."/>
            <person name="Labutti K."/>
            <person name="Barry K."/>
            <person name="Goldstein A."/>
            <person name="Labbe J."/>
            <person name="Schadt C."/>
            <person name="Tuskan G."/>
            <person name="Grigoriev I."/>
            <person name="Martin F."/>
            <person name="Vilgalys R."/>
            <person name="Bonito G."/>
        </authorList>
    </citation>
    <scope>NUCLEOTIDE SEQUENCE [LARGE SCALE GENOMIC DNA]</scope>
    <source>
        <strain evidence="2 3">AG-77</strain>
    </source>
</reference>
<evidence type="ECO:0000313" key="2">
    <source>
        <dbReference type="EMBL" id="OAQ30211.1"/>
    </source>
</evidence>
<feature type="region of interest" description="Disordered" evidence="1">
    <location>
        <begin position="105"/>
        <end position="170"/>
    </location>
</feature>